<evidence type="ECO:0000313" key="1">
    <source>
        <dbReference type="EMBL" id="MDH0687069.1"/>
    </source>
</evidence>
<reference evidence="1" key="1">
    <citation type="submission" date="2022-09" db="EMBL/GenBank/DDBJ databases">
        <title>Intensive care unit water sources are persistently colonized with multi-drug resistant bacteria and are the site of extensive horizontal gene transfer of antibiotic resistance genes.</title>
        <authorList>
            <person name="Diorio-Toth L."/>
        </authorList>
    </citation>
    <scope>NUCLEOTIDE SEQUENCE</scope>
    <source>
        <strain evidence="1">GD03864</strain>
    </source>
</reference>
<accession>A0ABD4XWE0</accession>
<gene>
    <name evidence="1" type="ORF">N5D09_03075</name>
</gene>
<proteinExistence type="predicted"/>
<evidence type="ECO:0008006" key="3">
    <source>
        <dbReference type="Google" id="ProtNLM"/>
    </source>
</evidence>
<protein>
    <recommendedName>
        <fullName evidence="3">DNA replication terminus site-binding protein</fullName>
    </recommendedName>
</protein>
<evidence type="ECO:0000313" key="2">
    <source>
        <dbReference type="Proteomes" id="UP001161139"/>
    </source>
</evidence>
<comment type="caution">
    <text evidence="1">The sequence shown here is derived from an EMBL/GenBank/DDBJ whole genome shotgun (WGS) entry which is preliminary data.</text>
</comment>
<dbReference type="AlphaFoldDB" id="A0ABD4XWE0"/>
<sequence>MAAADRARVDEVAIIEVLEQIERFKSALCAWKTAHQALFSGAQASHRGGWISGARGLQPFQPNEAIPDDLRRALCGLESDEPSLFRASGPVFVGGELASLVQQAHQARVDLDVASRPLRRLRAGLLARLPQGGEVGGGNLQHWLKLKPHQSIWRAVTATCGVPRLQIRYAVRPLLLAGAQPILPRKASFSLTPHRVISRRHPEKVLRALEEQLESAERADAARRDLDRLASLLRAPVQPDLAYIYSGDIIHQVNFTWGDGSRRKVKTSLPLFWCGPPIDIPPPDPAAVPRRRRSDIKYSNVPILETLPIYGSIKGVDRLSSSTAQPVDRPVIISD</sequence>
<organism evidence="1 2">
    <name type="scientific">Stutzerimonas stutzeri</name>
    <name type="common">Pseudomonas stutzeri</name>
    <dbReference type="NCBI Taxonomy" id="316"/>
    <lineage>
        <taxon>Bacteria</taxon>
        <taxon>Pseudomonadati</taxon>
        <taxon>Pseudomonadota</taxon>
        <taxon>Gammaproteobacteria</taxon>
        <taxon>Pseudomonadales</taxon>
        <taxon>Pseudomonadaceae</taxon>
        <taxon>Stutzerimonas</taxon>
    </lineage>
</organism>
<name>A0ABD4XWE0_STUST</name>
<dbReference type="RefSeq" id="WP_279649022.1">
    <property type="nucleotide sequence ID" value="NZ_JAOCDG010000003.1"/>
</dbReference>
<dbReference type="Proteomes" id="UP001161139">
    <property type="component" value="Unassembled WGS sequence"/>
</dbReference>
<dbReference type="EMBL" id="JAOCDG010000003">
    <property type="protein sequence ID" value="MDH0687069.1"/>
    <property type="molecule type" value="Genomic_DNA"/>
</dbReference>